<dbReference type="GO" id="GO:0030255">
    <property type="term" value="P:protein secretion by the type IV secretion system"/>
    <property type="evidence" value="ECO:0007669"/>
    <property type="project" value="InterPro"/>
</dbReference>
<dbReference type="Proteomes" id="UP000006045">
    <property type="component" value="Plasmid pMP-R124"/>
</dbReference>
<dbReference type="AlphaFoldDB" id="K0WRU2"/>
<evidence type="ECO:0000313" key="6">
    <source>
        <dbReference type="EMBL" id="AFS51696.1"/>
    </source>
</evidence>
<evidence type="ECO:0000256" key="3">
    <source>
        <dbReference type="ARBA" id="ARBA00022989"/>
    </source>
</evidence>
<evidence type="ECO:0000313" key="8">
    <source>
        <dbReference type="Proteomes" id="UP000006045"/>
    </source>
</evidence>
<dbReference type="InterPro" id="IPR007688">
    <property type="entry name" value="Conjugal_tfr_TrbL/VirB6"/>
</dbReference>
<dbReference type="Pfam" id="PF04610">
    <property type="entry name" value="TrbL"/>
    <property type="match status" value="1"/>
</dbReference>
<evidence type="ECO:0000313" key="7">
    <source>
        <dbReference type="EMBL" id="EJZ60941.1"/>
    </source>
</evidence>
<accession>K0WRU2</accession>
<gene>
    <name evidence="6" type="primary">virB6</name>
    <name evidence="6" type="ORF">I1A_000020</name>
</gene>
<feature type="transmembrane region" description="Helical" evidence="5">
    <location>
        <begin position="237"/>
        <end position="256"/>
    </location>
</feature>
<organism evidence="6">
    <name type="scientific">Pseudomonas fluorescens R124</name>
    <dbReference type="NCBI Taxonomy" id="743713"/>
    <lineage>
        <taxon>Bacteria</taxon>
        <taxon>Pseudomonadati</taxon>
        <taxon>Pseudomonadota</taxon>
        <taxon>Gammaproteobacteria</taxon>
        <taxon>Pseudomonadales</taxon>
        <taxon>Pseudomonadaceae</taxon>
        <taxon>Pseudomonas</taxon>
    </lineage>
</organism>
<dbReference type="RefSeq" id="WP_003230008.1">
    <property type="nucleotide sequence ID" value="NC_022437.1"/>
</dbReference>
<dbReference type="GO" id="GO:0016020">
    <property type="term" value="C:membrane"/>
    <property type="evidence" value="ECO:0007669"/>
    <property type="project" value="UniProtKB-SubCell"/>
</dbReference>
<dbReference type="EMBL" id="JQ737005">
    <property type="protein sequence ID" value="AFS51696.1"/>
    <property type="molecule type" value="Genomic_DNA"/>
</dbReference>
<keyword evidence="2 5" id="KW-0812">Transmembrane</keyword>
<proteinExistence type="predicted"/>
<feature type="transmembrane region" description="Helical" evidence="5">
    <location>
        <begin position="262"/>
        <end position="283"/>
    </location>
</feature>
<keyword evidence="3 5" id="KW-1133">Transmembrane helix</keyword>
<dbReference type="HOGENOM" id="CLU_065797_3_0_6"/>
<feature type="transmembrane region" description="Helical" evidence="5">
    <location>
        <begin position="172"/>
        <end position="190"/>
    </location>
</feature>
<name>K0WRU2_PSEFL</name>
<sequence>MDVQIAGDLFRAIDEALKGTLGSGTSKVMLGVGAAFGSMWLVHFTLKSIYWLFQGLDAIFQDIVFTVFKMAFIAYFAFNVAWYIQTVVPFATGLPVWMGGILSGQDGNQTNQVDALIASYIDSLDKLISSMKFGFTEDWAVMFYAVVVIFFYLLGGIPFLSVCVGTMITLKAASTVILVIGPLFIAFALFDQTRQWFWGWVSLIAGFMLTQVLFAVVVGIELAYINTFIMKNGAIEITLMRAFEILLVFGAFTMLATELPNYAASIMGGTSSGGVGGISGLLGKTHGLGVARKMAGGAGKQLMRLRNRNQIK</sequence>
<reference evidence="7 8" key="2">
    <citation type="submission" date="2012-08" db="EMBL/GenBank/DDBJ databases">
        <title>The genome of cave-isolated P. fluorescens strain R124 demonstrates phenotypic adaptation to the mineral environment.</title>
        <authorList>
            <person name="Barton M.D."/>
            <person name="Petronio M."/>
            <person name="Giarrizzo J.G."/>
            <person name="Bowling B.V."/>
            <person name="Barton H.A."/>
        </authorList>
    </citation>
    <scope>NUCLEOTIDE SEQUENCE [LARGE SCALE GENOMIC DNA]</scope>
    <source>
        <strain evidence="7 8">R124</strain>
        <plasmid evidence="7 8">pMP-R124</plasmid>
    </source>
</reference>
<feature type="transmembrane region" description="Helical" evidence="5">
    <location>
        <begin position="28"/>
        <end position="51"/>
    </location>
</feature>
<evidence type="ECO:0000256" key="2">
    <source>
        <dbReference type="ARBA" id="ARBA00022692"/>
    </source>
</evidence>
<evidence type="ECO:0000256" key="4">
    <source>
        <dbReference type="ARBA" id="ARBA00023136"/>
    </source>
</evidence>
<keyword evidence="6" id="KW-0614">Plasmid</keyword>
<dbReference type="EMBL" id="CM001562">
    <property type="protein sequence ID" value="EJZ60941.1"/>
    <property type="molecule type" value="Genomic_DNA"/>
</dbReference>
<geneLocation type="plasmid" evidence="6 8">
    <name>pMP-R124</name>
</geneLocation>
<feature type="transmembrane region" description="Helical" evidence="5">
    <location>
        <begin position="139"/>
        <end position="160"/>
    </location>
</feature>
<comment type="subcellular location">
    <subcellularLocation>
        <location evidence="1">Membrane</location>
        <topology evidence="1">Multi-pass membrane protein</topology>
    </subcellularLocation>
</comment>
<dbReference type="OrthoDB" id="5634624at2"/>
<feature type="transmembrane region" description="Helical" evidence="5">
    <location>
        <begin position="63"/>
        <end position="84"/>
    </location>
</feature>
<evidence type="ECO:0000256" key="1">
    <source>
        <dbReference type="ARBA" id="ARBA00004141"/>
    </source>
</evidence>
<evidence type="ECO:0000256" key="5">
    <source>
        <dbReference type="SAM" id="Phobius"/>
    </source>
</evidence>
<reference evidence="6" key="1">
    <citation type="submission" date="2012-03" db="EMBL/GenBank/DDBJ databases">
        <title>The genome of cave-isolated P. fluorescens strain R124 demonstrates phenotypic adaptation to the mineral environment.</title>
        <authorList>
            <person name="Barton M.D."/>
            <person name="Petronio M."/>
            <person name="Giarrizzo J.G."/>
            <person name="Bowling B."/>
            <person name="Barton H.A."/>
        </authorList>
    </citation>
    <scope>NUCLEOTIDE SEQUENCE</scope>
    <source>
        <strain evidence="6">R124</strain>
        <plasmid evidence="6">pMP-R124</plasmid>
    </source>
</reference>
<protein>
    <submittedName>
        <fullName evidence="6">VirB6</fullName>
    </submittedName>
</protein>
<feature type="transmembrane region" description="Helical" evidence="5">
    <location>
        <begin position="196"/>
        <end position="225"/>
    </location>
</feature>
<keyword evidence="4 5" id="KW-0472">Membrane</keyword>